<dbReference type="Proteomes" id="UP001161757">
    <property type="component" value="Unassembled WGS sequence"/>
</dbReference>
<evidence type="ECO:0000313" key="2">
    <source>
        <dbReference type="Proteomes" id="UP001161757"/>
    </source>
</evidence>
<name>A0AAN6EK49_EXODE</name>
<comment type="caution">
    <text evidence="1">The sequence shown here is derived from an EMBL/GenBank/DDBJ whole genome shotgun (WGS) entry which is preliminary data.</text>
</comment>
<protein>
    <submittedName>
        <fullName evidence="1">Uncharacterized protein</fullName>
    </submittedName>
</protein>
<organism evidence="1 2">
    <name type="scientific">Exophiala dermatitidis</name>
    <name type="common">Black yeast-like fungus</name>
    <name type="synonym">Wangiella dermatitidis</name>
    <dbReference type="NCBI Taxonomy" id="5970"/>
    <lineage>
        <taxon>Eukaryota</taxon>
        <taxon>Fungi</taxon>
        <taxon>Dikarya</taxon>
        <taxon>Ascomycota</taxon>
        <taxon>Pezizomycotina</taxon>
        <taxon>Eurotiomycetes</taxon>
        <taxon>Chaetothyriomycetidae</taxon>
        <taxon>Chaetothyriales</taxon>
        <taxon>Herpotrichiellaceae</taxon>
        <taxon>Exophiala</taxon>
    </lineage>
</organism>
<proteinExistence type="predicted"/>
<reference evidence="1" key="1">
    <citation type="submission" date="2023-01" db="EMBL/GenBank/DDBJ databases">
        <title>Exophiala dermititidis isolated from Cystic Fibrosis Patient.</title>
        <authorList>
            <person name="Kurbessoian T."/>
            <person name="Crocker A."/>
            <person name="Murante D."/>
            <person name="Hogan D.A."/>
            <person name="Stajich J.E."/>
        </authorList>
    </citation>
    <scope>NUCLEOTIDE SEQUENCE</scope>
    <source>
        <strain evidence="1">Ex8</strain>
    </source>
</reference>
<evidence type="ECO:0000313" key="1">
    <source>
        <dbReference type="EMBL" id="KAJ8986737.1"/>
    </source>
</evidence>
<sequence>MLSCITNCHLFWFMFKGEGAYSSILLSDSAHYVRFLKRGQELEGHRAWVNRRIAPLGLRVFLPMLYFRHPEVTVPPAALKCCSDSLGPFQEADNAELTLGRVQDVGDDAQKVSGFEGHDC</sequence>
<dbReference type="EMBL" id="JAJGCB010000032">
    <property type="protein sequence ID" value="KAJ8986737.1"/>
    <property type="molecule type" value="Genomic_DNA"/>
</dbReference>
<dbReference type="AlphaFoldDB" id="A0AAN6EK49"/>
<gene>
    <name evidence="1" type="ORF">HRR80_009186</name>
</gene>
<accession>A0AAN6EK49</accession>